<evidence type="ECO:0000313" key="2">
    <source>
        <dbReference type="EMBL" id="BBO74738.1"/>
    </source>
</evidence>
<dbReference type="EMBL" id="AP021875">
    <property type="protein sequence ID" value="BBO74738.1"/>
    <property type="molecule type" value="Genomic_DNA"/>
</dbReference>
<dbReference type="GO" id="GO:0004803">
    <property type="term" value="F:transposase activity"/>
    <property type="evidence" value="ECO:0007669"/>
    <property type="project" value="InterPro"/>
</dbReference>
<dbReference type="OrthoDB" id="9944638at2"/>
<dbReference type="Proteomes" id="UP000427769">
    <property type="component" value="Chromosome"/>
</dbReference>
<reference evidence="1 3" key="1">
    <citation type="submission" date="2019-11" db="EMBL/GenBank/DDBJ databases">
        <title>Comparative genomics of hydrocarbon-degrading Desulfosarcina strains.</title>
        <authorList>
            <person name="Watanabe M."/>
            <person name="Kojima H."/>
            <person name="Fukui M."/>
        </authorList>
    </citation>
    <scope>NUCLEOTIDE SEQUENCE [LARGE SCALE GENOMIC DNA]</scope>
    <source>
        <strain evidence="1 3">PP31</strain>
    </source>
</reference>
<dbReference type="SUPFAM" id="SSF48295">
    <property type="entry name" value="TrpR-like"/>
    <property type="match status" value="1"/>
</dbReference>
<dbReference type="GO" id="GO:0043565">
    <property type="term" value="F:sequence-specific DNA binding"/>
    <property type="evidence" value="ECO:0007669"/>
    <property type="project" value="InterPro"/>
</dbReference>
<dbReference type="KEGG" id="dwd:DSCW_21550"/>
<dbReference type="KEGG" id="dwd:DSCW_04020"/>
<name>A0A5K7YX58_9BACT</name>
<sequence length="102" mass="11544">MKTNQRIRRVFDPQQKITAVLSIWSERRTSAQVCQELSISPTLLGQWQNLAIEGMLKALDPNKKDPLPPINQRLSRLIEKKLSEPGKLEKRLQSIQKAAAAG</sequence>
<evidence type="ECO:0000313" key="1">
    <source>
        <dbReference type="EMBL" id="BBO72985.1"/>
    </source>
</evidence>
<dbReference type="AlphaFoldDB" id="A0A5K7YX58"/>
<dbReference type="RefSeq" id="WP_155302139.1">
    <property type="nucleotide sequence ID" value="NZ_AP021875.1"/>
</dbReference>
<dbReference type="GO" id="GO:0006313">
    <property type="term" value="P:DNA transposition"/>
    <property type="evidence" value="ECO:0007669"/>
    <property type="project" value="InterPro"/>
</dbReference>
<organism evidence="1 3">
    <name type="scientific">Desulfosarcina widdelii</name>
    <dbReference type="NCBI Taxonomy" id="947919"/>
    <lineage>
        <taxon>Bacteria</taxon>
        <taxon>Pseudomonadati</taxon>
        <taxon>Thermodesulfobacteriota</taxon>
        <taxon>Desulfobacteria</taxon>
        <taxon>Desulfobacterales</taxon>
        <taxon>Desulfosarcinaceae</taxon>
        <taxon>Desulfosarcina</taxon>
    </lineage>
</organism>
<proteinExistence type="predicted"/>
<evidence type="ECO:0000313" key="3">
    <source>
        <dbReference type="Proteomes" id="UP000427769"/>
    </source>
</evidence>
<protein>
    <recommendedName>
        <fullName evidence="4">Transposase</fullName>
    </recommendedName>
</protein>
<gene>
    <name evidence="1" type="ORF">DSCW_04020</name>
    <name evidence="2" type="ORF">DSCW_21550</name>
</gene>
<dbReference type="EMBL" id="AP021875">
    <property type="protein sequence ID" value="BBO72985.1"/>
    <property type="molecule type" value="Genomic_DNA"/>
</dbReference>
<dbReference type="InterPro" id="IPR002514">
    <property type="entry name" value="Transposase_8"/>
</dbReference>
<keyword evidence="3" id="KW-1185">Reference proteome</keyword>
<dbReference type="Pfam" id="PF01527">
    <property type="entry name" value="HTH_Tnp_1"/>
    <property type="match status" value="1"/>
</dbReference>
<evidence type="ECO:0008006" key="4">
    <source>
        <dbReference type="Google" id="ProtNLM"/>
    </source>
</evidence>
<dbReference type="InterPro" id="IPR010921">
    <property type="entry name" value="Trp_repressor/repl_initiator"/>
</dbReference>
<accession>A0A5K7YX58</accession>